<proteinExistence type="predicted"/>
<dbReference type="Pfam" id="PF00646">
    <property type="entry name" value="F-box"/>
    <property type="match status" value="1"/>
</dbReference>
<reference evidence="3" key="1">
    <citation type="submission" date="2020-12" db="UniProtKB">
        <authorList>
            <consortium name="WormBaseParasite"/>
        </authorList>
    </citation>
    <scope>IDENTIFICATION</scope>
    <source>
        <strain evidence="3">MHco3</strain>
    </source>
</reference>
<dbReference type="Proteomes" id="UP000025227">
    <property type="component" value="Unplaced"/>
</dbReference>
<feature type="domain" description="F-box" evidence="1">
    <location>
        <begin position="5"/>
        <end position="40"/>
    </location>
</feature>
<dbReference type="InterPro" id="IPR001810">
    <property type="entry name" value="F-box_dom"/>
</dbReference>
<dbReference type="WBParaSite" id="HCON_00035110-00001">
    <property type="protein sequence ID" value="HCON_00035110-00001"/>
    <property type="gene ID" value="HCON_00035110"/>
</dbReference>
<dbReference type="AlphaFoldDB" id="A0A7I4Y267"/>
<name>A0A7I4Y267_HAECO</name>
<dbReference type="OrthoDB" id="5864277at2759"/>
<accession>A0A7I4Y267</accession>
<sequence>MPVGLSDLPLELLVIITNNLSVKCCNNLAKVSPQLRAAVNVSLKNINCHVQGYWREQDPKFEVIFERNGDEVLLARNIVSGTTHEMFAEIKSLKKISIAMDFGDCAKEPLRYRNRPLTFSLDFLKEVQRIEHLEWDCDIDVKLVDIPKTCSRIVFTDHPLENQTME</sequence>
<evidence type="ECO:0000259" key="1">
    <source>
        <dbReference type="Pfam" id="PF00646"/>
    </source>
</evidence>
<keyword evidence="2" id="KW-1185">Reference proteome</keyword>
<protein>
    <submittedName>
        <fullName evidence="3">F-box domain-containing protein</fullName>
    </submittedName>
</protein>
<organism evidence="2 3">
    <name type="scientific">Haemonchus contortus</name>
    <name type="common">Barber pole worm</name>
    <dbReference type="NCBI Taxonomy" id="6289"/>
    <lineage>
        <taxon>Eukaryota</taxon>
        <taxon>Metazoa</taxon>
        <taxon>Ecdysozoa</taxon>
        <taxon>Nematoda</taxon>
        <taxon>Chromadorea</taxon>
        <taxon>Rhabditida</taxon>
        <taxon>Rhabditina</taxon>
        <taxon>Rhabditomorpha</taxon>
        <taxon>Strongyloidea</taxon>
        <taxon>Trichostrongylidae</taxon>
        <taxon>Haemonchus</taxon>
    </lineage>
</organism>
<evidence type="ECO:0000313" key="2">
    <source>
        <dbReference type="Proteomes" id="UP000025227"/>
    </source>
</evidence>
<evidence type="ECO:0000313" key="3">
    <source>
        <dbReference type="WBParaSite" id="HCON_00035110-00001"/>
    </source>
</evidence>